<accession>A0ACB8YTN9</accession>
<reference evidence="2" key="1">
    <citation type="journal article" date="2022" name="Mol. Ecol. Resour.">
        <title>The genomes of chicory, endive, great burdock and yacon provide insights into Asteraceae palaeo-polyploidization history and plant inulin production.</title>
        <authorList>
            <person name="Fan W."/>
            <person name="Wang S."/>
            <person name="Wang H."/>
            <person name="Wang A."/>
            <person name="Jiang F."/>
            <person name="Liu H."/>
            <person name="Zhao H."/>
            <person name="Xu D."/>
            <person name="Zhang Y."/>
        </authorList>
    </citation>
    <scope>NUCLEOTIDE SEQUENCE [LARGE SCALE GENOMIC DNA]</scope>
    <source>
        <strain evidence="2">cv. Punajuju</strain>
    </source>
</reference>
<keyword evidence="2" id="KW-1185">Reference proteome</keyword>
<dbReference type="EMBL" id="CM042017">
    <property type="protein sequence ID" value="KAI3688753.1"/>
    <property type="molecule type" value="Genomic_DNA"/>
</dbReference>
<dbReference type="Proteomes" id="UP001055811">
    <property type="component" value="Linkage Group LG09"/>
</dbReference>
<gene>
    <name evidence="1" type="ORF">L2E82_46556</name>
</gene>
<proteinExistence type="predicted"/>
<evidence type="ECO:0000313" key="2">
    <source>
        <dbReference type="Proteomes" id="UP001055811"/>
    </source>
</evidence>
<protein>
    <submittedName>
        <fullName evidence="1">Uncharacterized protein</fullName>
    </submittedName>
</protein>
<comment type="caution">
    <text evidence="1">The sequence shown here is derived from an EMBL/GenBank/DDBJ whole genome shotgun (WGS) entry which is preliminary data.</text>
</comment>
<evidence type="ECO:0000313" key="1">
    <source>
        <dbReference type="EMBL" id="KAI3688753.1"/>
    </source>
</evidence>
<sequence>MKLPFIQPYRSSAPLSSSNFFTYDFKGIIKFLKGACNVPTTDITELLELLDGETLVFDVDYEVAVLELSLMVSLVSSFFVQLIAEQIVKGTRLDLW</sequence>
<organism evidence="1 2">
    <name type="scientific">Cichorium intybus</name>
    <name type="common">Chicory</name>
    <dbReference type="NCBI Taxonomy" id="13427"/>
    <lineage>
        <taxon>Eukaryota</taxon>
        <taxon>Viridiplantae</taxon>
        <taxon>Streptophyta</taxon>
        <taxon>Embryophyta</taxon>
        <taxon>Tracheophyta</taxon>
        <taxon>Spermatophyta</taxon>
        <taxon>Magnoliopsida</taxon>
        <taxon>eudicotyledons</taxon>
        <taxon>Gunneridae</taxon>
        <taxon>Pentapetalae</taxon>
        <taxon>asterids</taxon>
        <taxon>campanulids</taxon>
        <taxon>Asterales</taxon>
        <taxon>Asteraceae</taxon>
        <taxon>Cichorioideae</taxon>
        <taxon>Cichorieae</taxon>
        <taxon>Cichoriinae</taxon>
        <taxon>Cichorium</taxon>
    </lineage>
</organism>
<name>A0ACB8YTN9_CICIN</name>
<reference evidence="1 2" key="2">
    <citation type="journal article" date="2022" name="Mol. Ecol. Resour.">
        <title>The genomes of chicory, endive, great burdock and yacon provide insights into Asteraceae paleo-polyploidization history and plant inulin production.</title>
        <authorList>
            <person name="Fan W."/>
            <person name="Wang S."/>
            <person name="Wang H."/>
            <person name="Wang A."/>
            <person name="Jiang F."/>
            <person name="Liu H."/>
            <person name="Zhao H."/>
            <person name="Xu D."/>
            <person name="Zhang Y."/>
        </authorList>
    </citation>
    <scope>NUCLEOTIDE SEQUENCE [LARGE SCALE GENOMIC DNA]</scope>
    <source>
        <strain evidence="2">cv. Punajuju</strain>
        <tissue evidence="1">Leaves</tissue>
    </source>
</reference>